<sequence>MFQVTIIRSSDNVPAAPIRQLGVSTCRTVFLHLQPTRLVELALARQEGVLTSTGAFMCDTGQFTGRSPKDKFIVHDASTEHQVDWGDINRPFDAEAFGRLHARMLRFLEGKETFVRYAYAGAAAAYRMPIAVVTTKAWQNLFCYNLFIRPTDEELPHFEPSWTVLSVPEFKADPEVDGTRQENFTIVDFSRKMILIGGTGYAGEIKKGIFTVLNFILPVEHGVLPMHCSANVGHQQPDGEPDTALFFGLSGTGKTTLSADPDRRLIGDDEHGWSDDEVFNFEGGCYAKVINLSAEQEPQIYSAIRFGTILENTRFRPNCQEVDYADCSVTENTRTAYPLTYIANALTPSVAAPPRNVFFLSADAFGVLPPLSKLTPEQAMFYFLSGYTAKLAGTEMGVTEPVATFSACFGAAFLPLAPQRYAQLLGDKLRSSRATVWLVNTGWVGGAYGVGSRIALRYTRALLRAVLNGDLADVPFVTHDVFGVQIPVHCPGVPDELLQPELSWSDSIAYQTQAQDLLKAFQANAAKYSYTHVVQSGEVVHAY</sequence>
<comment type="caution">
    <text evidence="11">The sequence shown here is derived from an EMBL/GenBank/DDBJ whole genome shotgun (WGS) entry which is preliminary data.</text>
</comment>
<feature type="binding site" evidence="10">
    <location>
        <position position="269"/>
    </location>
    <ligand>
        <name>Mn(2+)</name>
        <dbReference type="ChEBI" id="CHEBI:29035"/>
    </ligand>
</feature>
<feature type="binding site" evidence="10">
    <location>
        <begin position="248"/>
        <end position="256"/>
    </location>
    <ligand>
        <name>ATP</name>
        <dbReference type="ChEBI" id="CHEBI:30616"/>
    </ligand>
</feature>
<keyword evidence="10" id="KW-0479">Metal-binding</keyword>
<dbReference type="GO" id="GO:0046872">
    <property type="term" value="F:metal ion binding"/>
    <property type="evidence" value="ECO:0007669"/>
    <property type="project" value="UniProtKB-KW"/>
</dbReference>
<dbReference type="Pfam" id="PF01293">
    <property type="entry name" value="PEPCK_ATP"/>
    <property type="match status" value="1"/>
</dbReference>
<name>A0A418MC10_9BACT</name>
<protein>
    <recommendedName>
        <fullName evidence="3 10">Phosphoenolpyruvate carboxykinase (ATP)</fullName>
        <shortName evidence="10">PCK</shortName>
        <shortName evidence="10">PEP carboxykinase</shortName>
        <shortName evidence="10">PEPCK</shortName>
        <ecNumber evidence="3 10">4.1.1.49</ecNumber>
    </recommendedName>
</protein>
<feature type="binding site" evidence="10">
    <location>
        <position position="207"/>
    </location>
    <ligand>
        <name>substrate</name>
    </ligand>
</feature>
<dbReference type="EC" id="4.1.1.49" evidence="3 10"/>
<evidence type="ECO:0000256" key="6">
    <source>
        <dbReference type="ARBA" id="ARBA00022793"/>
    </source>
</evidence>
<dbReference type="NCBIfam" id="TIGR00224">
    <property type="entry name" value="pckA"/>
    <property type="match status" value="1"/>
</dbReference>
<dbReference type="CDD" id="cd00484">
    <property type="entry name" value="PEPCK_ATP"/>
    <property type="match status" value="1"/>
</dbReference>
<dbReference type="HAMAP" id="MF_00453">
    <property type="entry name" value="PEPCK_ATP"/>
    <property type="match status" value="1"/>
</dbReference>
<dbReference type="Proteomes" id="UP000283523">
    <property type="component" value="Unassembled WGS sequence"/>
</dbReference>
<dbReference type="GO" id="GO:0006094">
    <property type="term" value="P:gluconeogenesis"/>
    <property type="evidence" value="ECO:0007669"/>
    <property type="project" value="UniProtKB-UniRule"/>
</dbReference>
<keyword evidence="11" id="KW-0418">Kinase</keyword>
<comment type="subcellular location">
    <subcellularLocation>
        <location evidence="10">Cytoplasm</location>
    </subcellularLocation>
</comment>
<comment type="pathway">
    <text evidence="1 10">Carbohydrate biosynthesis; gluconeogenesis.</text>
</comment>
<dbReference type="Gene3D" id="3.40.449.10">
    <property type="entry name" value="Phosphoenolpyruvate Carboxykinase, domain 1"/>
    <property type="match status" value="1"/>
</dbReference>
<dbReference type="PIRSF" id="PIRSF006294">
    <property type="entry name" value="PEP_crbxkin"/>
    <property type="match status" value="1"/>
</dbReference>
<organism evidence="11 12">
    <name type="scientific">Fibrisoma montanum</name>
    <dbReference type="NCBI Taxonomy" id="2305895"/>
    <lineage>
        <taxon>Bacteria</taxon>
        <taxon>Pseudomonadati</taxon>
        <taxon>Bacteroidota</taxon>
        <taxon>Cytophagia</taxon>
        <taxon>Cytophagales</taxon>
        <taxon>Spirosomataceae</taxon>
        <taxon>Fibrisoma</taxon>
    </lineage>
</organism>
<keyword evidence="10" id="KW-0464">Manganese</keyword>
<keyword evidence="11" id="KW-0808">Transferase</keyword>
<gene>
    <name evidence="10 11" type="primary">pckA</name>
    <name evidence="11" type="ORF">DYU11_12945</name>
</gene>
<feature type="binding site" evidence="10">
    <location>
        <begin position="453"/>
        <end position="454"/>
    </location>
    <ligand>
        <name>ATP</name>
        <dbReference type="ChEBI" id="CHEBI:30616"/>
    </ligand>
</feature>
<keyword evidence="10" id="KW-0963">Cytoplasm</keyword>
<feature type="binding site" evidence="10">
    <location>
        <position position="334"/>
    </location>
    <ligand>
        <name>substrate</name>
    </ligand>
</feature>
<feature type="binding site" evidence="10">
    <location>
        <position position="297"/>
    </location>
    <ligand>
        <name>ATP</name>
        <dbReference type="ChEBI" id="CHEBI:30616"/>
    </ligand>
</feature>
<accession>A0A418MC10</accession>
<feature type="binding site" evidence="10">
    <location>
        <position position="334"/>
    </location>
    <ligand>
        <name>ATP</name>
        <dbReference type="ChEBI" id="CHEBI:30616"/>
    </ligand>
</feature>
<evidence type="ECO:0000256" key="4">
    <source>
        <dbReference type="ARBA" id="ARBA00022432"/>
    </source>
</evidence>
<comment type="catalytic activity">
    <reaction evidence="9 10">
        <text>oxaloacetate + ATP = phosphoenolpyruvate + ADP + CO2</text>
        <dbReference type="Rhea" id="RHEA:18617"/>
        <dbReference type="ChEBI" id="CHEBI:16452"/>
        <dbReference type="ChEBI" id="CHEBI:16526"/>
        <dbReference type="ChEBI" id="CHEBI:30616"/>
        <dbReference type="ChEBI" id="CHEBI:58702"/>
        <dbReference type="ChEBI" id="CHEBI:456216"/>
        <dbReference type="EC" id="4.1.1.49"/>
    </reaction>
</comment>
<feature type="binding site" evidence="10">
    <location>
        <position position="227"/>
    </location>
    <ligand>
        <name>ATP</name>
        <dbReference type="ChEBI" id="CHEBI:30616"/>
    </ligand>
</feature>
<evidence type="ECO:0000313" key="12">
    <source>
        <dbReference type="Proteomes" id="UP000283523"/>
    </source>
</evidence>
<feature type="binding site" evidence="10">
    <location>
        <position position="207"/>
    </location>
    <ligand>
        <name>Mn(2+)</name>
        <dbReference type="ChEBI" id="CHEBI:29035"/>
    </ligand>
</feature>
<dbReference type="GO" id="GO:0005524">
    <property type="term" value="F:ATP binding"/>
    <property type="evidence" value="ECO:0007669"/>
    <property type="project" value="UniProtKB-UniRule"/>
</dbReference>
<feature type="binding site" evidence="10">
    <location>
        <position position="201"/>
    </location>
    <ligand>
        <name>substrate</name>
    </ligand>
</feature>
<keyword evidence="4 10" id="KW-0312">Gluconeogenesis</keyword>
<keyword evidence="5 10" id="KW-0547">Nucleotide-binding</keyword>
<dbReference type="Gene3D" id="2.170.8.10">
    <property type="entry name" value="Phosphoenolpyruvate Carboxykinase, domain 2"/>
    <property type="match status" value="1"/>
</dbReference>
<feature type="binding site" evidence="10">
    <location>
        <position position="66"/>
    </location>
    <ligand>
        <name>substrate</name>
    </ligand>
</feature>
<proteinExistence type="inferred from homology"/>
<dbReference type="GO" id="GO:0005829">
    <property type="term" value="C:cytosol"/>
    <property type="evidence" value="ECO:0007669"/>
    <property type="project" value="TreeGrafter"/>
</dbReference>
<dbReference type="PANTHER" id="PTHR30031">
    <property type="entry name" value="PHOSPHOENOLPYRUVATE CARBOXYKINASE ATP"/>
    <property type="match status" value="1"/>
</dbReference>
<evidence type="ECO:0000256" key="3">
    <source>
        <dbReference type="ARBA" id="ARBA00012363"/>
    </source>
</evidence>
<evidence type="ECO:0000256" key="7">
    <source>
        <dbReference type="ARBA" id="ARBA00022840"/>
    </source>
</evidence>
<dbReference type="PANTHER" id="PTHR30031:SF0">
    <property type="entry name" value="PHOSPHOENOLPYRUVATE CARBOXYKINASE (ATP)"/>
    <property type="match status" value="1"/>
</dbReference>
<dbReference type="NCBIfam" id="NF006821">
    <property type="entry name" value="PRK09344.1-3"/>
    <property type="match status" value="1"/>
</dbReference>
<dbReference type="GO" id="GO:0016301">
    <property type="term" value="F:kinase activity"/>
    <property type="evidence" value="ECO:0007669"/>
    <property type="project" value="UniProtKB-KW"/>
</dbReference>
<reference evidence="11 12" key="1">
    <citation type="submission" date="2018-08" db="EMBL/GenBank/DDBJ databases">
        <title>Fibrisoma montanum sp. nov., isolated from Danxia mountain soil.</title>
        <authorList>
            <person name="Huang Y."/>
        </authorList>
    </citation>
    <scope>NUCLEOTIDE SEQUENCE [LARGE SCALE GENOMIC DNA]</scope>
    <source>
        <strain evidence="11 12">HYT19</strain>
    </source>
</reference>
<evidence type="ECO:0000256" key="1">
    <source>
        <dbReference type="ARBA" id="ARBA00004742"/>
    </source>
</evidence>
<keyword evidence="6 10" id="KW-0210">Decarboxylase</keyword>
<dbReference type="InterPro" id="IPR001272">
    <property type="entry name" value="PEP_carboxykinase_ATP"/>
</dbReference>
<keyword evidence="7 10" id="KW-0067">ATP-binding</keyword>
<dbReference type="Gene3D" id="3.90.228.20">
    <property type="match status" value="1"/>
</dbReference>
<dbReference type="SUPFAM" id="SSF53795">
    <property type="entry name" value="PEP carboxykinase-like"/>
    <property type="match status" value="1"/>
</dbReference>
<evidence type="ECO:0000313" key="11">
    <source>
        <dbReference type="EMBL" id="RIV23866.1"/>
    </source>
</evidence>
<dbReference type="AlphaFoldDB" id="A0A418MC10"/>
<dbReference type="InterPro" id="IPR013035">
    <property type="entry name" value="PEP_carboxykinase_C"/>
</dbReference>
<dbReference type="GO" id="GO:0004612">
    <property type="term" value="F:phosphoenolpyruvate carboxykinase (ATP) activity"/>
    <property type="evidence" value="ECO:0007669"/>
    <property type="project" value="UniProtKB-UniRule"/>
</dbReference>
<feature type="binding site" evidence="10">
    <location>
        <position position="227"/>
    </location>
    <ligand>
        <name>Mn(2+)</name>
        <dbReference type="ChEBI" id="CHEBI:29035"/>
    </ligand>
</feature>
<dbReference type="RefSeq" id="WP_119668082.1">
    <property type="nucleotide sequence ID" value="NZ_QXED01000003.1"/>
</dbReference>
<feature type="binding site" evidence="10">
    <location>
        <position position="459"/>
    </location>
    <ligand>
        <name>ATP</name>
        <dbReference type="ChEBI" id="CHEBI:30616"/>
    </ligand>
</feature>
<dbReference type="UniPathway" id="UPA00138"/>
<evidence type="ECO:0000256" key="8">
    <source>
        <dbReference type="ARBA" id="ARBA00023239"/>
    </source>
</evidence>
<comment type="function">
    <text evidence="10">Involved in the gluconeogenesis. Catalyzes the conversion of oxaloacetate (OAA) to phosphoenolpyruvate (PEP) through direct phosphoryl transfer between the nucleoside triphosphate and OAA.</text>
</comment>
<comment type="cofactor">
    <cofactor evidence="10">
        <name>Mn(2+)</name>
        <dbReference type="ChEBI" id="CHEBI:29035"/>
    </cofactor>
    <text evidence="10">Binds 1 Mn(2+) ion per subunit.</text>
</comment>
<dbReference type="EMBL" id="QXED01000003">
    <property type="protein sequence ID" value="RIV23866.1"/>
    <property type="molecule type" value="Genomic_DNA"/>
</dbReference>
<dbReference type="OrthoDB" id="9806325at2"/>
<dbReference type="NCBIfam" id="NF006820">
    <property type="entry name" value="PRK09344.1-2"/>
    <property type="match status" value="1"/>
</dbReference>
<evidence type="ECO:0000256" key="2">
    <source>
        <dbReference type="ARBA" id="ARBA00006052"/>
    </source>
</evidence>
<evidence type="ECO:0000256" key="10">
    <source>
        <dbReference type="HAMAP-Rule" id="MF_00453"/>
    </source>
</evidence>
<dbReference type="SUPFAM" id="SSF68923">
    <property type="entry name" value="PEP carboxykinase N-terminal domain"/>
    <property type="match status" value="1"/>
</dbReference>
<keyword evidence="11" id="KW-0670">Pyruvate</keyword>
<comment type="similarity">
    <text evidence="2 10">Belongs to the phosphoenolpyruvate carboxykinase (ATP) family.</text>
</comment>
<dbReference type="InterPro" id="IPR008210">
    <property type="entry name" value="PEP_carboxykinase_N"/>
</dbReference>
<keyword evidence="12" id="KW-1185">Reference proteome</keyword>
<feature type="binding site" evidence="10">
    <location>
        <position position="207"/>
    </location>
    <ligand>
        <name>ATP</name>
        <dbReference type="ChEBI" id="CHEBI:30616"/>
    </ligand>
</feature>
<evidence type="ECO:0000256" key="5">
    <source>
        <dbReference type="ARBA" id="ARBA00022741"/>
    </source>
</evidence>
<keyword evidence="8 10" id="KW-0456">Lyase</keyword>
<evidence type="ECO:0000256" key="9">
    <source>
        <dbReference type="ARBA" id="ARBA00047371"/>
    </source>
</evidence>